<evidence type="ECO:0000313" key="10">
    <source>
        <dbReference type="Proteomes" id="UP000091857"/>
    </source>
</evidence>
<dbReference type="PANTHER" id="PTHR31499:SF85">
    <property type="entry name" value="TRANSCRIPTION FACTOR MYB-RELATED FAMILY"/>
    <property type="match status" value="1"/>
</dbReference>
<dbReference type="Pfam" id="PF00249">
    <property type="entry name" value="Myb_DNA-binding"/>
    <property type="match status" value="1"/>
</dbReference>
<dbReference type="GO" id="GO:0005634">
    <property type="term" value="C:nucleus"/>
    <property type="evidence" value="ECO:0007669"/>
    <property type="project" value="UniProtKB-SubCell"/>
</dbReference>
<comment type="caution">
    <text evidence="9">The sequence shown here is derived from an EMBL/GenBank/DDBJ whole genome shotgun (WGS) entry which is preliminary data.</text>
</comment>
<keyword evidence="4" id="KW-0175">Coiled coil</keyword>
<dbReference type="Gramene" id="Manes.08G045400.1.v8.1">
    <property type="protein sequence ID" value="Manes.08G045400.1.v8.1.CDS"/>
    <property type="gene ID" value="Manes.08G045400.v8.1"/>
</dbReference>
<dbReference type="Proteomes" id="UP000091857">
    <property type="component" value="Chromosome 8"/>
</dbReference>
<dbReference type="EMBL" id="CM004394">
    <property type="protein sequence ID" value="OAY43139.1"/>
    <property type="molecule type" value="Genomic_DNA"/>
</dbReference>
<dbReference type="GO" id="GO:0003700">
    <property type="term" value="F:DNA-binding transcription factor activity"/>
    <property type="evidence" value="ECO:0007669"/>
    <property type="project" value="InterPro"/>
</dbReference>
<dbReference type="InterPro" id="IPR001005">
    <property type="entry name" value="SANT/Myb"/>
</dbReference>
<dbReference type="AlphaFoldDB" id="A0A2C9VDE5"/>
<dbReference type="SUPFAM" id="SSF46689">
    <property type="entry name" value="Homeodomain-like"/>
    <property type="match status" value="1"/>
</dbReference>
<feature type="compositionally biased region" description="Polar residues" evidence="7">
    <location>
        <begin position="375"/>
        <end position="391"/>
    </location>
</feature>
<keyword evidence="10" id="KW-1185">Reference proteome</keyword>
<dbReference type="InterPro" id="IPR017930">
    <property type="entry name" value="Myb_dom"/>
</dbReference>
<evidence type="ECO:0000256" key="6">
    <source>
        <dbReference type="ARBA" id="ARBA00023242"/>
    </source>
</evidence>
<dbReference type="GO" id="GO:0003677">
    <property type="term" value="F:DNA binding"/>
    <property type="evidence" value="ECO:0007669"/>
    <property type="project" value="InterPro"/>
</dbReference>
<dbReference type="InterPro" id="IPR025756">
    <property type="entry name" value="Myb_CC_LHEQLE"/>
</dbReference>
<dbReference type="FunFam" id="1.10.10.60:FF:000002">
    <property type="entry name" value="Myb family transcription factor"/>
    <property type="match status" value="1"/>
</dbReference>
<reference evidence="10" key="1">
    <citation type="journal article" date="2016" name="Nat. Biotechnol.">
        <title>Sequencing wild and cultivated cassava and related species reveals extensive interspecific hybridization and genetic diversity.</title>
        <authorList>
            <person name="Bredeson J.V."/>
            <person name="Lyons J.B."/>
            <person name="Prochnik S.E."/>
            <person name="Wu G.A."/>
            <person name="Ha C.M."/>
            <person name="Edsinger-Gonzales E."/>
            <person name="Grimwood J."/>
            <person name="Schmutz J."/>
            <person name="Rabbi I.Y."/>
            <person name="Egesi C."/>
            <person name="Nauluvula P."/>
            <person name="Lebot V."/>
            <person name="Ndunguru J."/>
            <person name="Mkamilo G."/>
            <person name="Bart R.S."/>
            <person name="Setter T.L."/>
            <person name="Gleadow R.M."/>
            <person name="Kulakow P."/>
            <person name="Ferguson M.E."/>
            <person name="Rounsley S."/>
            <person name="Rokhsar D.S."/>
        </authorList>
    </citation>
    <scope>NUCLEOTIDE SEQUENCE [LARGE SCALE GENOMIC DNA]</scope>
    <source>
        <strain evidence="10">cv. AM560-2</strain>
    </source>
</reference>
<evidence type="ECO:0000256" key="7">
    <source>
        <dbReference type="SAM" id="MobiDB-lite"/>
    </source>
</evidence>
<evidence type="ECO:0000256" key="5">
    <source>
        <dbReference type="ARBA" id="ARBA00023163"/>
    </source>
</evidence>
<dbReference type="Pfam" id="PF14379">
    <property type="entry name" value="Myb_CC_LHEQLE"/>
    <property type="match status" value="1"/>
</dbReference>
<protein>
    <recommendedName>
        <fullName evidence="8">HTH myb-type domain-containing protein</fullName>
    </recommendedName>
</protein>
<feature type="domain" description="HTH myb-type" evidence="8">
    <location>
        <begin position="239"/>
        <end position="299"/>
    </location>
</feature>
<organism evidence="9 10">
    <name type="scientific">Manihot esculenta</name>
    <name type="common">Cassava</name>
    <name type="synonym">Jatropha manihot</name>
    <dbReference type="NCBI Taxonomy" id="3983"/>
    <lineage>
        <taxon>Eukaryota</taxon>
        <taxon>Viridiplantae</taxon>
        <taxon>Streptophyta</taxon>
        <taxon>Embryophyta</taxon>
        <taxon>Tracheophyta</taxon>
        <taxon>Spermatophyta</taxon>
        <taxon>Magnoliopsida</taxon>
        <taxon>eudicotyledons</taxon>
        <taxon>Gunneridae</taxon>
        <taxon>Pentapetalae</taxon>
        <taxon>rosids</taxon>
        <taxon>fabids</taxon>
        <taxon>Malpighiales</taxon>
        <taxon>Euphorbiaceae</taxon>
        <taxon>Crotonoideae</taxon>
        <taxon>Manihoteae</taxon>
        <taxon>Manihot</taxon>
    </lineage>
</organism>
<comment type="subcellular location">
    <subcellularLocation>
        <location evidence="1">Nucleus</location>
    </subcellularLocation>
</comment>
<evidence type="ECO:0000313" key="9">
    <source>
        <dbReference type="EMBL" id="OAY43139.1"/>
    </source>
</evidence>
<dbReference type="PROSITE" id="PS51294">
    <property type="entry name" value="HTH_MYB"/>
    <property type="match status" value="1"/>
</dbReference>
<name>A0A2C9VDE5_MANES</name>
<proteinExistence type="inferred from homology"/>
<dbReference type="STRING" id="3983.A0A2C9VDE5"/>
<evidence type="ECO:0000256" key="2">
    <source>
        <dbReference type="ARBA" id="ARBA00006783"/>
    </source>
</evidence>
<dbReference type="NCBIfam" id="TIGR01557">
    <property type="entry name" value="myb_SHAQKYF"/>
    <property type="match status" value="1"/>
</dbReference>
<evidence type="ECO:0000256" key="3">
    <source>
        <dbReference type="ARBA" id="ARBA00023015"/>
    </source>
</evidence>
<keyword evidence="5" id="KW-0804">Transcription</keyword>
<comment type="similarity">
    <text evidence="2">Belongs to the MYB-CC family.</text>
</comment>
<dbReference type="OrthoDB" id="551907at2759"/>
<dbReference type="Gene3D" id="1.10.10.60">
    <property type="entry name" value="Homeodomain-like"/>
    <property type="match status" value="1"/>
</dbReference>
<keyword evidence="6" id="KW-0539">Nucleus</keyword>
<feature type="region of interest" description="Disordered" evidence="7">
    <location>
        <begin position="368"/>
        <end position="397"/>
    </location>
</feature>
<dbReference type="InterPro" id="IPR009057">
    <property type="entry name" value="Homeodomain-like_sf"/>
</dbReference>
<dbReference type="InterPro" id="IPR006447">
    <property type="entry name" value="Myb_dom_plants"/>
</dbReference>
<gene>
    <name evidence="9" type="ORF">MANES_08G045400v8</name>
</gene>
<keyword evidence="3" id="KW-0805">Transcription regulation</keyword>
<dbReference type="InterPro" id="IPR046955">
    <property type="entry name" value="PHR1-like"/>
</dbReference>
<evidence type="ECO:0000259" key="8">
    <source>
        <dbReference type="PROSITE" id="PS51294"/>
    </source>
</evidence>
<dbReference type="SMR" id="A0A2C9VDE5"/>
<evidence type="ECO:0000256" key="4">
    <source>
        <dbReference type="ARBA" id="ARBA00023054"/>
    </source>
</evidence>
<dbReference type="PANTHER" id="PTHR31499">
    <property type="entry name" value="MYB FAMILY TRANSCRIPTION FACTOR PHL11"/>
    <property type="match status" value="1"/>
</dbReference>
<sequence length="419" mass="47381">MNTSKIDCQDRIHHNHGLIGDFAVHFSQCFGNQQSWNKEIHMQQPVMEAGLQQQQYLRPDRSSASIMSRFESPASAFYATERFMGFPQYDCQVEAPPLCFSYSKSYDSQQSSRENYAIDSGEQAEHNLEMRSNLQPIVKSHFSDDQFYKSYKSSCSSSSENKLYLLERNKVLNNGTASVGNHGSIPFQGDQDHRVGCNPCTSPFAQLGFNSSQGIQSPRFSSAGACVSSGNPVANGAVLSSKTRIRWTQDLHEKFVVCVNRLGGAEKATPKAILKLMDTDGLTIFHVKSHLQKYRIAKYMPDSLEGKPERRNSISNVSQIDTKTSGMQITEALQLQLDVQRCLHEQLEIQKNLQLRIEEQSRQLRMMLDQQQQRTSNSLLRNQNLDNTTSPDEPELNLDDIEISITEDFNNTQFPSKIS</sequence>
<evidence type="ECO:0000256" key="1">
    <source>
        <dbReference type="ARBA" id="ARBA00004123"/>
    </source>
</evidence>
<accession>A0A2C9VDE5</accession>